<name>A0A0V8RWF0_PYROC</name>
<dbReference type="Proteomes" id="UP000053352">
    <property type="component" value="Unassembled WGS sequence"/>
</dbReference>
<keyword evidence="2" id="KW-1185">Reference proteome</keyword>
<organism evidence="1 2">
    <name type="scientific">Pyrodictium occultum</name>
    <dbReference type="NCBI Taxonomy" id="2309"/>
    <lineage>
        <taxon>Archaea</taxon>
        <taxon>Thermoproteota</taxon>
        <taxon>Thermoprotei</taxon>
        <taxon>Desulfurococcales</taxon>
        <taxon>Pyrodictiaceae</taxon>
        <taxon>Pyrodictium</taxon>
    </lineage>
</organism>
<proteinExistence type="predicted"/>
<dbReference type="EMBL" id="LNTB01000001">
    <property type="protein sequence ID" value="KSW12298.1"/>
    <property type="molecule type" value="Genomic_DNA"/>
</dbReference>
<dbReference type="AlphaFoldDB" id="A0A0V8RWF0"/>
<accession>A0A0V8RWF0</accession>
<reference evidence="1 2" key="1">
    <citation type="submission" date="2015-11" db="EMBL/GenBank/DDBJ databases">
        <title>Genome sequence of Pyrodictium occultum PL-19, a marine hyperthermophilic archaeon isolated from Volcano, Italy.</title>
        <authorList>
            <person name="Utturkar S."/>
            <person name="Huber H."/>
            <person name="Leptihn S."/>
            <person name="Brown S."/>
            <person name="Stetter K.O."/>
            <person name="Podar M."/>
        </authorList>
    </citation>
    <scope>NUCLEOTIDE SEQUENCE [LARGE SCALE GENOMIC DNA]</scope>
    <source>
        <strain evidence="1 2">PL-19</strain>
    </source>
</reference>
<evidence type="ECO:0000313" key="1">
    <source>
        <dbReference type="EMBL" id="KSW12298.1"/>
    </source>
</evidence>
<protein>
    <submittedName>
        <fullName evidence="1">Uncharacterized protein</fullName>
    </submittedName>
</protein>
<sequence>MARLYHAFDASIAGVRLTLLRLEKEIELGSAEVLDAVSDLRERYANTPGYVVEVVRYNKRGEEVEASVFATVVGTVLFPRPARLIVVRVIEEELRGSRPLQPLPAVKPPGELYISLGRIELPEGVWGVILETDRGVRLVSRDMLAGVKKDSSGEPGSSGA</sequence>
<comment type="caution">
    <text evidence="1">The sequence shown here is derived from an EMBL/GenBank/DDBJ whole genome shotgun (WGS) entry which is preliminary data.</text>
</comment>
<gene>
    <name evidence="1" type="ORF">CF15_06005</name>
</gene>
<evidence type="ECO:0000313" key="2">
    <source>
        <dbReference type="Proteomes" id="UP000053352"/>
    </source>
</evidence>